<feature type="domain" description="Butirosin biosynthesis protein H N-terminal" evidence="1">
    <location>
        <begin position="67"/>
        <end position="143"/>
    </location>
</feature>
<evidence type="ECO:0000259" key="1">
    <source>
        <dbReference type="Pfam" id="PF14399"/>
    </source>
</evidence>
<dbReference type="InterPro" id="IPR026935">
    <property type="entry name" value="BtrH_N"/>
</dbReference>
<evidence type="ECO:0000313" key="3">
    <source>
        <dbReference type="Proteomes" id="UP000078284"/>
    </source>
</evidence>
<gene>
    <name evidence="2" type="ORF">AXX17_ATUG03400</name>
</gene>
<accession>A0A178U6B1</accession>
<organism evidence="2 3">
    <name type="scientific">Arabidopsis thaliana</name>
    <name type="common">Mouse-ear cress</name>
    <dbReference type="NCBI Taxonomy" id="3702"/>
    <lineage>
        <taxon>Eukaryota</taxon>
        <taxon>Viridiplantae</taxon>
        <taxon>Streptophyta</taxon>
        <taxon>Embryophyta</taxon>
        <taxon>Tracheophyta</taxon>
        <taxon>Spermatophyta</taxon>
        <taxon>Magnoliopsida</taxon>
        <taxon>eudicotyledons</taxon>
        <taxon>Gunneridae</taxon>
        <taxon>Pentapetalae</taxon>
        <taxon>rosids</taxon>
        <taxon>malvids</taxon>
        <taxon>Brassicales</taxon>
        <taxon>Brassicaceae</taxon>
        <taxon>Camelineae</taxon>
        <taxon>Arabidopsis</taxon>
    </lineage>
</organism>
<sequence length="521" mass="59872">MLALGLQPLKSGGDCFDDVIVSFDGWYQHGYELMYMEALKVNFNSHAAESTSIGDRLTTYLDSSLHYLQRYHGYRIEVFRNTSIQEAWRILLDQLNRGFPVGLNLDTYYSPWDVKYQISHYYSHVMIVVGFDAHARELIIVDPFFEKKDLRLSYSLFEQGYIGFMTLEPCETICQNQEILLEELLLKVQEQLETAPPAMRALAAQLPDIQHEAEFKNYEVFGECPLYHKLVLLMNGRSNFAKLLNHLDSRFHLPYYREIADEFLLLANKWNAVRGIVAKMFFSPQITKDPRVIDNLMNRILANADMEELLLQKLVDSRNNDIASTALPEIPLNNPSPEELDVHEIIPVELHSFFDNRGIENSSGTADFDSDGNYLLKQGAPIQDVFQVEDMSFSVSFLHDDRDDNLSCNNQSIPLQEDRYRGIMVLGCSQYCDNMDNFIVEYTDGTSESFALGFSDWWNASPSFGEIIAWKAQFAHNEHGMGTNSVFLFANKKVLRSHKPACRLILPIMPNIHVFAVSMWK</sequence>
<name>A0A178U6B1_ARATH</name>
<comment type="caution">
    <text evidence="2">The sequence shown here is derived from an EMBL/GenBank/DDBJ whole genome shotgun (WGS) entry which is preliminary data.</text>
</comment>
<proteinExistence type="predicted"/>
<dbReference type="AlphaFoldDB" id="A0A178U6B1"/>
<dbReference type="Pfam" id="PF14399">
    <property type="entry name" value="BtrH_N"/>
    <property type="match status" value="1"/>
</dbReference>
<evidence type="ECO:0000313" key="2">
    <source>
        <dbReference type="EMBL" id="OAO89190.1"/>
    </source>
</evidence>
<protein>
    <recommendedName>
        <fullName evidence="1">Butirosin biosynthesis protein H N-terminal domain-containing protein</fullName>
    </recommendedName>
</protein>
<dbReference type="Gene3D" id="3.90.70.10">
    <property type="entry name" value="Cysteine proteinases"/>
    <property type="match status" value="1"/>
</dbReference>
<dbReference type="EMBL" id="LUHQ01000020">
    <property type="protein sequence ID" value="OAO89190.1"/>
    <property type="molecule type" value="Genomic_DNA"/>
</dbReference>
<reference evidence="3" key="1">
    <citation type="journal article" date="2016" name="Proc. Natl. Acad. Sci. U.S.A.">
        <title>Chromosome-level assembly of Arabidopsis thaliana Ler reveals the extent of translocation and inversion polymorphisms.</title>
        <authorList>
            <person name="Zapata L."/>
            <person name="Ding J."/>
            <person name="Willing E.M."/>
            <person name="Hartwig B."/>
            <person name="Bezdan D."/>
            <person name="Jiao W.B."/>
            <person name="Patel V."/>
            <person name="Velikkakam James G."/>
            <person name="Koornneef M."/>
            <person name="Ossowski S."/>
            <person name="Schneeberger K."/>
        </authorList>
    </citation>
    <scope>NUCLEOTIDE SEQUENCE [LARGE SCALE GENOMIC DNA]</scope>
    <source>
        <strain evidence="3">cv. Landsberg erecta</strain>
    </source>
</reference>
<dbReference type="Proteomes" id="UP000078284">
    <property type="component" value="Unassembled WGS sequence"/>
</dbReference>